<comment type="similarity">
    <text evidence="2">Belongs to the drug/metabolite transporter (DMT) superfamily. Plant drug/metabolite exporter (P-DME) (TC 2.A.7.4) family.</text>
</comment>
<feature type="domain" description="EamA" evidence="8">
    <location>
        <begin position="529"/>
        <end position="667"/>
    </location>
</feature>
<dbReference type="SUPFAM" id="SSF103481">
    <property type="entry name" value="Multidrug resistance efflux transporter EmrE"/>
    <property type="match status" value="3"/>
</dbReference>
<feature type="transmembrane region" description="Helical" evidence="7">
    <location>
        <begin position="624"/>
        <end position="643"/>
    </location>
</feature>
<feature type="transmembrane region" description="Helical" evidence="7">
    <location>
        <begin position="649"/>
        <end position="668"/>
    </location>
</feature>
<evidence type="ECO:0000256" key="5">
    <source>
        <dbReference type="ARBA" id="ARBA00023136"/>
    </source>
</evidence>
<feature type="transmembrane region" description="Helical" evidence="7">
    <location>
        <begin position="404"/>
        <end position="423"/>
    </location>
</feature>
<evidence type="ECO:0000256" key="7">
    <source>
        <dbReference type="SAM" id="Phobius"/>
    </source>
</evidence>
<evidence type="ECO:0000256" key="1">
    <source>
        <dbReference type="ARBA" id="ARBA00004141"/>
    </source>
</evidence>
<keyword evidence="4 7" id="KW-1133">Transmembrane helix</keyword>
<feature type="transmembrane region" description="Helical" evidence="7">
    <location>
        <begin position="214"/>
        <end position="235"/>
    </location>
</feature>
<name>A0A0D9XDX3_9ORYZ</name>
<evidence type="ECO:0000256" key="6">
    <source>
        <dbReference type="SAM" id="MobiDB-lite"/>
    </source>
</evidence>
<dbReference type="eggNOG" id="ENOG502QPWM">
    <property type="taxonomic scope" value="Eukaryota"/>
</dbReference>
<evidence type="ECO:0000313" key="10">
    <source>
        <dbReference type="Proteomes" id="UP000032180"/>
    </source>
</evidence>
<sequence>MAGFGLEEYKPCAAMVATQCIYAAMALWAKAVFTRGMSTMVFVVYRQAIATVFLVPIAIIANRGKTKEKRMGMTGFSLVFVASLVGATINQFVYYQGLHLGSSSMATAMSNLIPAITFVMAASVGLERVDIKKVRSLAKIFGTVVCVGGAMAMAFFKGPRLLNSSSLVNLNLFLHSSASSKWVIGALFLICSSCCWSLWLILQVPICKSYVDPLTLSAWMCFMSTLQSAVLAFFLLPDLDAWRIHSLFDLGCCLFAGAFGSGVTFYLQSWSISVRGPLYSAMFNPLCTVVTTVVAAAFLHEVLHIGSLFGATAVVAGLYIVLWGKGGDGVGSKSDSVPEEHAHDVEKAAMRSDSQLDVGEGITEPLLLTAGDCNPAENFMSFLCVYGPNHMVGAGRMGTVAKRWMPCAAMVVAQCIYAAMTLWAKAVFRRGVSPAIFVVYRQAIGALVLIPIAIIAANRATLSQNLLYQGLHLGSSQERVNIREHGTIAKISGTVICVGGAMAMAFFKGPKLLNYMFSDINMPSRNWMLGALCLVASSSCWSLWLISQVPMCKSYADPLTLSTLTCFFSALQCAALAAFLVPDLNAWKIHSLFELSCYIFSGAFGSGVNFYLQSWCISVRGPLYSAMFTPVCTVLATVVAAAIHQEELHVGSLLGAAAVIAGLYVVLWGKADDMKRASEPTKTTATWSDSPRDDVERTAAEPLLGDASSDRTTLD</sequence>
<feature type="domain" description="EamA" evidence="8">
    <location>
        <begin position="184"/>
        <end position="322"/>
    </location>
</feature>
<comment type="subcellular location">
    <subcellularLocation>
        <location evidence="1">Membrane</location>
        <topology evidence="1">Multi-pass membrane protein</topology>
    </subcellularLocation>
</comment>
<dbReference type="Pfam" id="PF00892">
    <property type="entry name" value="EamA"/>
    <property type="match status" value="3"/>
</dbReference>
<feature type="compositionally biased region" description="Basic and acidic residues" evidence="6">
    <location>
        <begin position="690"/>
        <end position="699"/>
    </location>
</feature>
<feature type="transmembrane region" description="Helical" evidence="7">
    <location>
        <begin position="488"/>
        <end position="507"/>
    </location>
</feature>
<feature type="transmembrane region" description="Helical" evidence="7">
    <location>
        <begin position="559"/>
        <end position="580"/>
    </location>
</feature>
<feature type="transmembrane region" description="Helical" evidence="7">
    <location>
        <begin position="527"/>
        <end position="547"/>
    </location>
</feature>
<dbReference type="Gramene" id="LPERR09G07680.1">
    <property type="protein sequence ID" value="LPERR09G07680.1"/>
    <property type="gene ID" value="LPERR09G07680"/>
</dbReference>
<feature type="transmembrane region" description="Helical" evidence="7">
    <location>
        <begin position="305"/>
        <end position="324"/>
    </location>
</feature>
<feature type="transmembrane region" description="Helical" evidence="7">
    <location>
        <begin position="137"/>
        <end position="156"/>
    </location>
</feature>
<keyword evidence="5 7" id="KW-0472">Membrane</keyword>
<feature type="transmembrane region" description="Helical" evidence="7">
    <location>
        <begin position="247"/>
        <end position="267"/>
    </location>
</feature>
<feature type="transmembrane region" description="Helical" evidence="7">
    <location>
        <begin position="182"/>
        <end position="202"/>
    </location>
</feature>
<feature type="domain" description="EamA" evidence="8">
    <location>
        <begin position="15"/>
        <end position="147"/>
    </location>
</feature>
<evidence type="ECO:0000256" key="3">
    <source>
        <dbReference type="ARBA" id="ARBA00022692"/>
    </source>
</evidence>
<feature type="transmembrane region" description="Helical" evidence="7">
    <location>
        <begin position="435"/>
        <end position="457"/>
    </location>
</feature>
<feature type="region of interest" description="Disordered" evidence="6">
    <location>
        <begin position="678"/>
        <end position="715"/>
    </location>
</feature>
<proteinExistence type="inferred from homology"/>
<feature type="transmembrane region" description="Helical" evidence="7">
    <location>
        <begin position="12"/>
        <end position="33"/>
    </location>
</feature>
<reference evidence="10" key="2">
    <citation type="submission" date="2013-12" db="EMBL/GenBank/DDBJ databases">
        <authorList>
            <person name="Yu Y."/>
            <person name="Lee S."/>
            <person name="de Baynast K."/>
            <person name="Wissotski M."/>
            <person name="Liu L."/>
            <person name="Talag J."/>
            <person name="Goicoechea J."/>
            <person name="Angelova A."/>
            <person name="Jetty R."/>
            <person name="Kudrna D."/>
            <person name="Golser W."/>
            <person name="Rivera L."/>
            <person name="Zhang J."/>
            <person name="Wing R."/>
        </authorList>
    </citation>
    <scope>NUCLEOTIDE SEQUENCE</scope>
</reference>
<dbReference type="InterPro" id="IPR000620">
    <property type="entry name" value="EamA_dom"/>
</dbReference>
<dbReference type="InterPro" id="IPR037185">
    <property type="entry name" value="EmrE-like"/>
</dbReference>
<dbReference type="EnsemblPlants" id="LPERR09G07680.1">
    <property type="protein sequence ID" value="LPERR09G07680.1"/>
    <property type="gene ID" value="LPERR09G07680"/>
</dbReference>
<dbReference type="InterPro" id="IPR030184">
    <property type="entry name" value="WAT1-related"/>
</dbReference>
<organism evidence="9 10">
    <name type="scientific">Leersia perrieri</name>
    <dbReference type="NCBI Taxonomy" id="77586"/>
    <lineage>
        <taxon>Eukaryota</taxon>
        <taxon>Viridiplantae</taxon>
        <taxon>Streptophyta</taxon>
        <taxon>Embryophyta</taxon>
        <taxon>Tracheophyta</taxon>
        <taxon>Spermatophyta</taxon>
        <taxon>Magnoliopsida</taxon>
        <taxon>Liliopsida</taxon>
        <taxon>Poales</taxon>
        <taxon>Poaceae</taxon>
        <taxon>BOP clade</taxon>
        <taxon>Oryzoideae</taxon>
        <taxon>Oryzeae</taxon>
        <taxon>Oryzinae</taxon>
        <taxon>Leersia</taxon>
    </lineage>
</organism>
<evidence type="ECO:0000256" key="2">
    <source>
        <dbReference type="ARBA" id="ARBA00007635"/>
    </source>
</evidence>
<dbReference type="PANTHER" id="PTHR31218">
    <property type="entry name" value="WAT1-RELATED PROTEIN"/>
    <property type="match status" value="1"/>
</dbReference>
<accession>A0A0D9XDX3</accession>
<evidence type="ECO:0000313" key="9">
    <source>
        <dbReference type="EnsemblPlants" id="LPERR09G07680.1"/>
    </source>
</evidence>
<feature type="compositionally biased region" description="Polar residues" evidence="6">
    <location>
        <begin position="680"/>
        <end position="689"/>
    </location>
</feature>
<protein>
    <recommendedName>
        <fullName evidence="8">EamA domain-containing protein</fullName>
    </recommendedName>
</protein>
<feature type="transmembrane region" description="Helical" evidence="7">
    <location>
        <begin position="592"/>
        <end position="612"/>
    </location>
</feature>
<reference evidence="9 10" key="1">
    <citation type="submission" date="2012-08" db="EMBL/GenBank/DDBJ databases">
        <title>Oryza genome evolution.</title>
        <authorList>
            <person name="Wing R.A."/>
        </authorList>
    </citation>
    <scope>NUCLEOTIDE SEQUENCE</scope>
</reference>
<feature type="transmembrane region" description="Helical" evidence="7">
    <location>
        <begin position="39"/>
        <end position="61"/>
    </location>
</feature>
<keyword evidence="3 7" id="KW-0812">Transmembrane</keyword>
<dbReference type="AlphaFoldDB" id="A0A0D9XDX3"/>
<evidence type="ECO:0000259" key="8">
    <source>
        <dbReference type="Pfam" id="PF00892"/>
    </source>
</evidence>
<evidence type="ECO:0000256" key="4">
    <source>
        <dbReference type="ARBA" id="ARBA00022989"/>
    </source>
</evidence>
<feature type="transmembrane region" description="Helical" evidence="7">
    <location>
        <begin position="73"/>
        <end position="93"/>
    </location>
</feature>
<dbReference type="GO" id="GO:0016020">
    <property type="term" value="C:membrane"/>
    <property type="evidence" value="ECO:0007669"/>
    <property type="project" value="UniProtKB-SubCell"/>
</dbReference>
<feature type="transmembrane region" description="Helical" evidence="7">
    <location>
        <begin position="279"/>
        <end position="299"/>
    </location>
</feature>
<keyword evidence="10" id="KW-1185">Reference proteome</keyword>
<dbReference type="Proteomes" id="UP000032180">
    <property type="component" value="Chromosome 9"/>
</dbReference>
<dbReference type="GO" id="GO:0022857">
    <property type="term" value="F:transmembrane transporter activity"/>
    <property type="evidence" value="ECO:0007669"/>
    <property type="project" value="InterPro"/>
</dbReference>
<feature type="transmembrane region" description="Helical" evidence="7">
    <location>
        <begin position="105"/>
        <end position="125"/>
    </location>
</feature>
<reference evidence="9" key="3">
    <citation type="submission" date="2015-04" db="UniProtKB">
        <authorList>
            <consortium name="EnsemblPlants"/>
        </authorList>
    </citation>
    <scope>IDENTIFICATION</scope>
</reference>